<dbReference type="FunFam" id="1.20.1740.10:FF:000004">
    <property type="entry name" value="Sodium:alanine symporter family protein"/>
    <property type="match status" value="1"/>
</dbReference>
<evidence type="ECO:0000256" key="4">
    <source>
        <dbReference type="ARBA" id="ARBA00022475"/>
    </source>
</evidence>
<feature type="transmembrane region" description="Helical" evidence="9">
    <location>
        <begin position="306"/>
        <end position="327"/>
    </location>
</feature>
<dbReference type="NCBIfam" id="TIGR00835">
    <property type="entry name" value="agcS"/>
    <property type="match status" value="1"/>
</dbReference>
<dbReference type="PRINTS" id="PR00175">
    <property type="entry name" value="NAALASMPORT"/>
</dbReference>
<evidence type="ECO:0000256" key="6">
    <source>
        <dbReference type="ARBA" id="ARBA00022847"/>
    </source>
</evidence>
<feature type="transmembrane region" description="Helical" evidence="9">
    <location>
        <begin position="421"/>
        <end position="438"/>
    </location>
</feature>
<proteinExistence type="inferred from homology"/>
<keyword evidence="6 9" id="KW-0769">Symport</keyword>
<feature type="transmembrane region" description="Helical" evidence="9">
    <location>
        <begin position="247"/>
        <end position="266"/>
    </location>
</feature>
<keyword evidence="8 9" id="KW-0472">Membrane</keyword>
<feature type="transmembrane region" description="Helical" evidence="9">
    <location>
        <begin position="151"/>
        <end position="172"/>
    </location>
</feature>
<dbReference type="AlphaFoldDB" id="A0A1G9Q0E0"/>
<dbReference type="PROSITE" id="PS00873">
    <property type="entry name" value="NA_ALANINE_SYMP"/>
    <property type="match status" value="1"/>
</dbReference>
<reference evidence="10 11" key="1">
    <citation type="submission" date="2016-10" db="EMBL/GenBank/DDBJ databases">
        <authorList>
            <person name="de Groot N.N."/>
        </authorList>
    </citation>
    <scope>NUCLEOTIDE SEQUENCE [LARGE SCALE GENOMIC DNA]</scope>
    <source>
        <strain evidence="10 11">SLAS-1</strain>
    </source>
</reference>
<evidence type="ECO:0000313" key="11">
    <source>
        <dbReference type="Proteomes" id="UP000199476"/>
    </source>
</evidence>
<keyword evidence="7 9" id="KW-1133">Transmembrane helix</keyword>
<feature type="transmembrane region" description="Helical" evidence="9">
    <location>
        <begin position="217"/>
        <end position="235"/>
    </location>
</feature>
<gene>
    <name evidence="10" type="ORF">SAMN04488692_1154</name>
</gene>
<evidence type="ECO:0000313" key="10">
    <source>
        <dbReference type="EMBL" id="SDM04466.1"/>
    </source>
</evidence>
<evidence type="ECO:0000256" key="2">
    <source>
        <dbReference type="ARBA" id="ARBA00009261"/>
    </source>
</evidence>
<keyword evidence="3 9" id="KW-0813">Transport</keyword>
<dbReference type="STRING" id="321763.SAMN04488692_1154"/>
<dbReference type="OrthoDB" id="9804874at2"/>
<feature type="transmembrane region" description="Helical" evidence="9">
    <location>
        <begin position="394"/>
        <end position="415"/>
    </location>
</feature>
<accession>A0A1G9Q0E0</accession>
<dbReference type="EMBL" id="FNGO01000015">
    <property type="protein sequence ID" value="SDM04466.1"/>
    <property type="molecule type" value="Genomic_DNA"/>
</dbReference>
<dbReference type="PANTHER" id="PTHR30330:SF3">
    <property type="entry name" value="TRANSCRIPTIONAL REGULATOR, LRP FAMILY"/>
    <property type="match status" value="1"/>
</dbReference>
<sequence length="452" mass="48791">MLDFILNINDVINEIVWGPPFIIFLLGTGLYLTIRLDFFQFTHFGLSWRESFGRYFSRAEEKEGGVLSSFQAISSAMAATLGVGNIAGVSTALALGGPGAVFWMWISALVGMATKFGEAALGIKYREKVGDGFSGGVMYYIKNGMGEKWNWLALLYAFLAGVAALGIGNMVQSNTLAEAARDGFAVPEYITGVVVVFFVALVILGGIKRIGRVAERLVPIMAVFYIIGAIIILILNITEIPAAFADIFRLAFSPAPAAGGFAGATVRMTLQFGVARGIFSNEAGLGAASIVHAQAKNKPTRQGMWGIWEVFIDTIIVGTMTALVVLVTDSIPTGETGVVLATEGFTRGLPGPGGYIINISIIVFAYTTMLTWSFYGEESWRYIFGKKAVMPYRFIFLIFLFIGAVGALEPIWLLADTLNGLMAAPNLIALIFLAKKLAQEKDDYLVEHKQSA</sequence>
<keyword evidence="4 9" id="KW-1003">Cell membrane</keyword>
<evidence type="ECO:0000256" key="9">
    <source>
        <dbReference type="RuleBase" id="RU363064"/>
    </source>
</evidence>
<dbReference type="InterPro" id="IPR001463">
    <property type="entry name" value="Na/Ala_symport"/>
</dbReference>
<feature type="transmembrane region" description="Helical" evidence="9">
    <location>
        <begin position="15"/>
        <end position="34"/>
    </location>
</feature>
<dbReference type="GO" id="GO:0005886">
    <property type="term" value="C:plasma membrane"/>
    <property type="evidence" value="ECO:0007669"/>
    <property type="project" value="UniProtKB-SubCell"/>
</dbReference>
<feature type="transmembrane region" description="Helical" evidence="9">
    <location>
        <begin position="184"/>
        <end position="205"/>
    </location>
</feature>
<comment type="similarity">
    <text evidence="2 9">Belongs to the alanine or glycine:cation symporter (AGCS) (TC 2.A.25) family.</text>
</comment>
<name>A0A1G9Q0E0_9FIRM</name>
<dbReference type="RefSeq" id="WP_089760700.1">
    <property type="nucleotide sequence ID" value="NZ_FNGO01000015.1"/>
</dbReference>
<feature type="transmembrane region" description="Helical" evidence="9">
    <location>
        <begin position="102"/>
        <end position="123"/>
    </location>
</feature>
<feature type="transmembrane region" description="Helical" evidence="9">
    <location>
        <begin position="355"/>
        <end position="374"/>
    </location>
</feature>
<evidence type="ECO:0000256" key="8">
    <source>
        <dbReference type="ARBA" id="ARBA00023136"/>
    </source>
</evidence>
<keyword evidence="5 9" id="KW-0812">Transmembrane</keyword>
<dbReference type="GO" id="GO:0005283">
    <property type="term" value="F:amino acid:sodium symporter activity"/>
    <property type="evidence" value="ECO:0007669"/>
    <property type="project" value="InterPro"/>
</dbReference>
<comment type="subcellular location">
    <subcellularLocation>
        <location evidence="1 9">Cell membrane</location>
        <topology evidence="1 9">Multi-pass membrane protein</topology>
    </subcellularLocation>
</comment>
<dbReference type="Proteomes" id="UP000199476">
    <property type="component" value="Unassembled WGS sequence"/>
</dbReference>
<organism evidence="10 11">
    <name type="scientific">Halarsenatibacter silvermanii</name>
    <dbReference type="NCBI Taxonomy" id="321763"/>
    <lineage>
        <taxon>Bacteria</taxon>
        <taxon>Bacillati</taxon>
        <taxon>Bacillota</taxon>
        <taxon>Clostridia</taxon>
        <taxon>Halanaerobiales</taxon>
        <taxon>Halarsenatibacteraceae</taxon>
        <taxon>Halarsenatibacter</taxon>
    </lineage>
</organism>
<evidence type="ECO:0000256" key="1">
    <source>
        <dbReference type="ARBA" id="ARBA00004651"/>
    </source>
</evidence>
<evidence type="ECO:0000256" key="7">
    <source>
        <dbReference type="ARBA" id="ARBA00022989"/>
    </source>
</evidence>
<evidence type="ECO:0000256" key="3">
    <source>
        <dbReference type="ARBA" id="ARBA00022448"/>
    </source>
</evidence>
<keyword evidence="11" id="KW-1185">Reference proteome</keyword>
<dbReference type="Gene3D" id="1.20.1740.10">
    <property type="entry name" value="Amino acid/polyamine transporter I"/>
    <property type="match status" value="1"/>
</dbReference>
<dbReference type="PANTHER" id="PTHR30330">
    <property type="entry name" value="AGSS FAMILY TRANSPORTER, SODIUM-ALANINE"/>
    <property type="match status" value="1"/>
</dbReference>
<protein>
    <submittedName>
        <fullName evidence="10">Alanine or glycine:cation symporter, AGCS family</fullName>
    </submittedName>
</protein>
<evidence type="ECO:0000256" key="5">
    <source>
        <dbReference type="ARBA" id="ARBA00022692"/>
    </source>
</evidence>
<dbReference type="Pfam" id="PF01235">
    <property type="entry name" value="Na_Ala_symp"/>
    <property type="match status" value="1"/>
</dbReference>